<dbReference type="AlphaFoldDB" id="A0A3G3K1V0"/>
<dbReference type="KEGG" id="coh:EAV92_17165"/>
<evidence type="ECO:0000313" key="1">
    <source>
        <dbReference type="EMBL" id="AYQ74141.1"/>
    </source>
</evidence>
<dbReference type="EMBL" id="CP033433">
    <property type="protein sequence ID" value="AYQ74141.1"/>
    <property type="molecule type" value="Genomic_DNA"/>
</dbReference>
<proteinExistence type="predicted"/>
<keyword evidence="2" id="KW-1185">Reference proteome</keyword>
<protein>
    <submittedName>
        <fullName evidence="1">Uncharacterized protein</fullName>
    </submittedName>
</protein>
<name>A0A3G3K1V0_9BACL</name>
<accession>A0A3G3K1V0</accession>
<sequence>MELLRLSIRSTPARLGIESPRGQLQMESKPAQLEISSPRVDMQIRQPRGELSIDASAAWLALGLGGPLETNTLKTQQANERTAEAIDRIVQKGNRMAQITNKSDAVVELAAGALIQDSEGIRIWGPASNMNVKMEYTPHPAEINAKPAHPDIQVHVNKPDIQYTPGKAKIYVEQMNSIRIWVSQYDLYA</sequence>
<reference evidence="1 2" key="1">
    <citation type="submission" date="2018-10" db="EMBL/GenBank/DDBJ databases">
        <title>Genome Sequence of Cohnella sp.</title>
        <authorList>
            <person name="Srinivasan S."/>
            <person name="Kim M.K."/>
        </authorList>
    </citation>
    <scope>NUCLEOTIDE SEQUENCE [LARGE SCALE GENOMIC DNA]</scope>
    <source>
        <strain evidence="1 2">18JY8-7</strain>
    </source>
</reference>
<evidence type="ECO:0000313" key="2">
    <source>
        <dbReference type="Proteomes" id="UP000269097"/>
    </source>
</evidence>
<organism evidence="1 2">
    <name type="scientific">Cohnella candidum</name>
    <dbReference type="NCBI Taxonomy" id="2674991"/>
    <lineage>
        <taxon>Bacteria</taxon>
        <taxon>Bacillati</taxon>
        <taxon>Bacillota</taxon>
        <taxon>Bacilli</taxon>
        <taxon>Bacillales</taxon>
        <taxon>Paenibacillaceae</taxon>
        <taxon>Cohnella</taxon>
    </lineage>
</organism>
<dbReference type="RefSeq" id="WP_123042223.1">
    <property type="nucleotide sequence ID" value="NZ_CP033433.1"/>
</dbReference>
<gene>
    <name evidence="1" type="ORF">EAV92_17165</name>
</gene>
<dbReference type="InterPro" id="IPR045527">
    <property type="entry name" value="DUF6470"/>
</dbReference>
<dbReference type="Pfam" id="PF20074">
    <property type="entry name" value="DUF6470"/>
    <property type="match status" value="1"/>
</dbReference>
<dbReference type="Proteomes" id="UP000269097">
    <property type="component" value="Chromosome"/>
</dbReference>